<dbReference type="Proteomes" id="UP000192596">
    <property type="component" value="Unassembled WGS sequence"/>
</dbReference>
<feature type="compositionally biased region" description="Polar residues" evidence="1">
    <location>
        <begin position="270"/>
        <end position="280"/>
    </location>
</feature>
<feature type="region of interest" description="Disordered" evidence="1">
    <location>
        <begin position="176"/>
        <end position="237"/>
    </location>
</feature>
<dbReference type="EMBL" id="NAJO01000017">
    <property type="protein sequence ID" value="OQO06252.1"/>
    <property type="molecule type" value="Genomic_DNA"/>
</dbReference>
<feature type="region of interest" description="Disordered" evidence="1">
    <location>
        <begin position="253"/>
        <end position="311"/>
    </location>
</feature>
<feature type="compositionally biased region" description="Basic and acidic residues" evidence="1">
    <location>
        <begin position="298"/>
        <end position="310"/>
    </location>
</feature>
<name>A0A1V8T507_9PEZI</name>
<reference evidence="3" key="1">
    <citation type="submission" date="2017-03" db="EMBL/GenBank/DDBJ databases">
        <title>Genomes of endolithic fungi from Antarctica.</title>
        <authorList>
            <person name="Coleine C."/>
            <person name="Masonjones S."/>
            <person name="Stajich J.E."/>
        </authorList>
    </citation>
    <scope>NUCLEOTIDE SEQUENCE [LARGE SCALE GENOMIC DNA]</scope>
    <source>
        <strain evidence="3">CCFEE 5527</strain>
    </source>
</reference>
<evidence type="ECO:0000313" key="3">
    <source>
        <dbReference type="Proteomes" id="UP000192596"/>
    </source>
</evidence>
<sequence>MASPPAPDPRELLPPLLACLPTTFVSPRPPPALLPLLAPVLRQRLSYLATSGAPSSDGWVRLLSWDADRAAKLPSIVEHLELEPHPVSGEVEIDDVDVMRYRRLDEETLHSRLEVAQFDLLPIYVWCETDEHGGTGPGWKLTELRSLEDVEDGAQWFERVAQANDAVSTTSIAVPQANENSNGYHVPDAKDEQVEEDDDDDEGYWAAYDQTPGGRTPATKRSPAPPSNGGQNARDRSQSELEYFARYSNEVQPALDSHDPDEDHPELGDSSLTGTTQRTRSPLVPAAQQQDPTTRTAQRKDSPPDDRPDWQKALYPHVSAHIADSVLPTPEFSSLEQPRAISPTSSIGSVEALERKAERDDRAEIGIKMHIATDIKSLYRLARSVGMERGEFERVVRTELEVLGMMDEGA</sequence>
<feature type="compositionally biased region" description="Acidic residues" evidence="1">
    <location>
        <begin position="193"/>
        <end position="203"/>
    </location>
</feature>
<gene>
    <name evidence="2" type="ORF">B0A48_08840</name>
</gene>
<proteinExistence type="predicted"/>
<dbReference type="STRING" id="1507870.A0A1V8T507"/>
<accession>A0A1V8T507</accession>
<organism evidence="2 3">
    <name type="scientific">Cryoendolithus antarcticus</name>
    <dbReference type="NCBI Taxonomy" id="1507870"/>
    <lineage>
        <taxon>Eukaryota</taxon>
        <taxon>Fungi</taxon>
        <taxon>Dikarya</taxon>
        <taxon>Ascomycota</taxon>
        <taxon>Pezizomycotina</taxon>
        <taxon>Dothideomycetes</taxon>
        <taxon>Dothideomycetidae</taxon>
        <taxon>Cladosporiales</taxon>
        <taxon>Cladosporiaceae</taxon>
        <taxon>Cryoendolithus</taxon>
    </lineage>
</organism>
<evidence type="ECO:0000313" key="2">
    <source>
        <dbReference type="EMBL" id="OQO06252.1"/>
    </source>
</evidence>
<dbReference type="AlphaFoldDB" id="A0A1V8T507"/>
<keyword evidence="3" id="KW-1185">Reference proteome</keyword>
<protein>
    <submittedName>
        <fullName evidence="2">Uncharacterized protein</fullName>
    </submittedName>
</protein>
<dbReference type="InParanoid" id="A0A1V8T507"/>
<evidence type="ECO:0000256" key="1">
    <source>
        <dbReference type="SAM" id="MobiDB-lite"/>
    </source>
</evidence>
<comment type="caution">
    <text evidence="2">The sequence shown here is derived from an EMBL/GenBank/DDBJ whole genome shotgun (WGS) entry which is preliminary data.</text>
</comment>
<dbReference type="OrthoDB" id="5578001at2759"/>
<feature type="compositionally biased region" description="Polar residues" evidence="1">
    <location>
        <begin position="287"/>
        <end position="296"/>
    </location>
</feature>